<dbReference type="InterPro" id="IPR052161">
    <property type="entry name" value="Mycobact_Acyl-CoA_DH"/>
</dbReference>
<dbReference type="InterPro" id="IPR046373">
    <property type="entry name" value="Acyl-CoA_Oxase/DH_mid-dom_sf"/>
</dbReference>
<dbReference type="Gene3D" id="2.40.110.10">
    <property type="entry name" value="Butyryl-CoA Dehydrogenase, subunit A, domain 2"/>
    <property type="match status" value="1"/>
</dbReference>
<dbReference type="InterPro" id="IPR037069">
    <property type="entry name" value="AcylCoA_DH/ox_N_sf"/>
</dbReference>
<keyword evidence="11" id="KW-1185">Reference proteome</keyword>
<dbReference type="SUPFAM" id="SSF56645">
    <property type="entry name" value="Acyl-CoA dehydrogenase NM domain-like"/>
    <property type="match status" value="1"/>
</dbReference>
<dbReference type="PANTHER" id="PTHR43292">
    <property type="entry name" value="ACYL-COA DEHYDROGENASE"/>
    <property type="match status" value="1"/>
</dbReference>
<feature type="domain" description="Acyl-CoA dehydrogenase/oxidase N-terminal" evidence="9">
    <location>
        <begin position="9"/>
        <end position="121"/>
    </location>
</feature>
<evidence type="ECO:0000259" key="9">
    <source>
        <dbReference type="Pfam" id="PF02771"/>
    </source>
</evidence>
<feature type="domain" description="Acyl-CoA oxidase/dehydrogenase middle" evidence="8">
    <location>
        <begin position="126"/>
        <end position="220"/>
    </location>
</feature>
<dbReference type="InterPro" id="IPR009100">
    <property type="entry name" value="AcylCoA_DH/oxidase_NM_dom_sf"/>
</dbReference>
<evidence type="ECO:0000259" key="7">
    <source>
        <dbReference type="Pfam" id="PF00441"/>
    </source>
</evidence>
<dbReference type="Pfam" id="PF02771">
    <property type="entry name" value="Acyl-CoA_dh_N"/>
    <property type="match status" value="1"/>
</dbReference>
<dbReference type="SUPFAM" id="SSF47203">
    <property type="entry name" value="Acyl-CoA dehydrogenase C-terminal domain-like"/>
    <property type="match status" value="1"/>
</dbReference>
<evidence type="ECO:0000259" key="8">
    <source>
        <dbReference type="Pfam" id="PF02770"/>
    </source>
</evidence>
<evidence type="ECO:0000313" key="10">
    <source>
        <dbReference type="EMBL" id="MDP5183578.1"/>
    </source>
</evidence>
<dbReference type="InterPro" id="IPR036250">
    <property type="entry name" value="AcylCo_DH-like_C"/>
</dbReference>
<evidence type="ECO:0000313" key="11">
    <source>
        <dbReference type="Proteomes" id="UP001233673"/>
    </source>
</evidence>
<evidence type="ECO:0000256" key="3">
    <source>
        <dbReference type="ARBA" id="ARBA00022630"/>
    </source>
</evidence>
<protein>
    <submittedName>
        <fullName evidence="10">Acyl-CoA dehydrogenase family protein</fullName>
    </submittedName>
</protein>
<dbReference type="PROSITE" id="PS00072">
    <property type="entry name" value="ACYL_COA_DH_1"/>
    <property type="match status" value="1"/>
</dbReference>
<dbReference type="InterPro" id="IPR013786">
    <property type="entry name" value="AcylCoA_DH/ox_N"/>
</dbReference>
<dbReference type="PANTHER" id="PTHR43292:SF4">
    <property type="entry name" value="ACYL-COA DEHYDROGENASE FADE34"/>
    <property type="match status" value="1"/>
</dbReference>
<organism evidence="10 11">
    <name type="scientific">Blastococcus carthaginiensis</name>
    <dbReference type="NCBI Taxonomy" id="3050034"/>
    <lineage>
        <taxon>Bacteria</taxon>
        <taxon>Bacillati</taxon>
        <taxon>Actinomycetota</taxon>
        <taxon>Actinomycetes</taxon>
        <taxon>Geodermatophilales</taxon>
        <taxon>Geodermatophilaceae</taxon>
        <taxon>Blastococcus</taxon>
    </lineage>
</organism>
<evidence type="ECO:0000256" key="6">
    <source>
        <dbReference type="RuleBase" id="RU362125"/>
    </source>
</evidence>
<feature type="domain" description="Acyl-CoA dehydrogenase/oxidase C-terminal" evidence="7">
    <location>
        <begin position="265"/>
        <end position="377"/>
    </location>
</feature>
<keyword evidence="5 6" id="KW-0560">Oxidoreductase</keyword>
<dbReference type="RefSeq" id="WP_306000201.1">
    <property type="nucleotide sequence ID" value="NZ_JASNFN010000013.1"/>
</dbReference>
<dbReference type="InterPro" id="IPR009075">
    <property type="entry name" value="AcylCo_DH/oxidase_C"/>
</dbReference>
<accession>A0ABT9IDC1</accession>
<dbReference type="Gene3D" id="1.20.140.10">
    <property type="entry name" value="Butyryl-CoA Dehydrogenase, subunit A, domain 3"/>
    <property type="match status" value="1"/>
</dbReference>
<evidence type="ECO:0000256" key="1">
    <source>
        <dbReference type="ARBA" id="ARBA00001974"/>
    </source>
</evidence>
<sequence length="378" mass="40638">MQFGATPLTPAEESLRAEVRDFLAAELPADHRPALGFAGRYDPDFSRRLAARGWVGMAIPPEYGGHGRSAVERFVVAEELLAAGAPIGAHFVADRQTGPTLLHFGTEEQRRRFLPGIAAGEIYFSLGMSEPDSGSDLASVRTRATRVDGGWTVTGTKVWTSEAHRNHFFAVLCRTSPMEEGRKHAGLSQLIVDLHADGVTISPIPYLDGSHHFNEVALEDVFVPDDMVLGEIGSGWQQVTSELAYERSGPDRWLSTFPVLREFVREGAGKAVADDEATVIGRLAARAWAIRALSLSVARALDAGEVPAIEAALVKEVGTRFEQDLVEALRGAAETEVDQGTGTLLQQLLAEAVLTSPSYTLRGGTTEILRSVAAKGLA</sequence>
<gene>
    <name evidence="10" type="ORF">QOZ88_13110</name>
</gene>
<evidence type="ECO:0000256" key="5">
    <source>
        <dbReference type="ARBA" id="ARBA00023002"/>
    </source>
</evidence>
<dbReference type="EMBL" id="JASNFN010000013">
    <property type="protein sequence ID" value="MDP5183578.1"/>
    <property type="molecule type" value="Genomic_DNA"/>
</dbReference>
<comment type="cofactor">
    <cofactor evidence="1 6">
        <name>FAD</name>
        <dbReference type="ChEBI" id="CHEBI:57692"/>
    </cofactor>
</comment>
<reference evidence="11" key="1">
    <citation type="submission" date="2023-05" db="EMBL/GenBank/DDBJ databases">
        <title>Draft genome of Pseudofrankia sp. BMG5.37.</title>
        <authorList>
            <person name="Gtari M."/>
            <person name="Ghodhbane F."/>
            <person name="Sbissi I."/>
        </authorList>
    </citation>
    <scope>NUCLEOTIDE SEQUENCE [LARGE SCALE GENOMIC DNA]</scope>
    <source>
        <strain evidence="11">BMG 814</strain>
    </source>
</reference>
<dbReference type="Proteomes" id="UP001233673">
    <property type="component" value="Unassembled WGS sequence"/>
</dbReference>
<name>A0ABT9IDC1_9ACTN</name>
<dbReference type="Gene3D" id="1.10.540.10">
    <property type="entry name" value="Acyl-CoA dehydrogenase/oxidase, N-terminal domain"/>
    <property type="match status" value="1"/>
</dbReference>
<comment type="caution">
    <text evidence="10">The sequence shown here is derived from an EMBL/GenBank/DDBJ whole genome shotgun (WGS) entry which is preliminary data.</text>
</comment>
<comment type="similarity">
    <text evidence="2 6">Belongs to the acyl-CoA dehydrogenase family.</text>
</comment>
<proteinExistence type="inferred from homology"/>
<evidence type="ECO:0000256" key="4">
    <source>
        <dbReference type="ARBA" id="ARBA00022827"/>
    </source>
</evidence>
<keyword evidence="3 6" id="KW-0285">Flavoprotein</keyword>
<dbReference type="Pfam" id="PF02770">
    <property type="entry name" value="Acyl-CoA_dh_M"/>
    <property type="match status" value="1"/>
</dbReference>
<evidence type="ECO:0000256" key="2">
    <source>
        <dbReference type="ARBA" id="ARBA00009347"/>
    </source>
</evidence>
<dbReference type="InterPro" id="IPR006089">
    <property type="entry name" value="Acyl-CoA_DH_CS"/>
</dbReference>
<dbReference type="InterPro" id="IPR006091">
    <property type="entry name" value="Acyl-CoA_Oxase/DH_mid-dom"/>
</dbReference>
<keyword evidence="4 6" id="KW-0274">FAD</keyword>
<dbReference type="Pfam" id="PF00441">
    <property type="entry name" value="Acyl-CoA_dh_1"/>
    <property type="match status" value="1"/>
</dbReference>